<dbReference type="Pfam" id="PF02518">
    <property type="entry name" value="HATPase_c"/>
    <property type="match status" value="1"/>
</dbReference>
<evidence type="ECO:0000256" key="4">
    <source>
        <dbReference type="ARBA" id="ARBA00022679"/>
    </source>
</evidence>
<evidence type="ECO:0000256" key="5">
    <source>
        <dbReference type="ARBA" id="ARBA00022777"/>
    </source>
</evidence>
<dbReference type="SMART" id="SM00091">
    <property type="entry name" value="PAS"/>
    <property type="match status" value="2"/>
</dbReference>
<evidence type="ECO:0000259" key="7">
    <source>
        <dbReference type="PROSITE" id="PS50113"/>
    </source>
</evidence>
<comment type="catalytic activity">
    <reaction evidence="1">
        <text>ATP + protein L-histidine = ADP + protein N-phospho-L-histidine.</text>
        <dbReference type="EC" id="2.7.13.3"/>
    </reaction>
</comment>
<evidence type="ECO:0000313" key="9">
    <source>
        <dbReference type="Proteomes" id="UP000475249"/>
    </source>
</evidence>
<dbReference type="SMART" id="SM00387">
    <property type="entry name" value="HATPase_c"/>
    <property type="match status" value="1"/>
</dbReference>
<dbReference type="Proteomes" id="UP000475249">
    <property type="component" value="Unassembled WGS sequence"/>
</dbReference>
<dbReference type="Gene3D" id="3.30.565.10">
    <property type="entry name" value="Histidine kinase-like ATPase, C-terminal domain"/>
    <property type="match status" value="1"/>
</dbReference>
<dbReference type="RefSeq" id="WP_161434820.1">
    <property type="nucleotide sequence ID" value="NZ_WXYO01000003.1"/>
</dbReference>
<dbReference type="InterPro" id="IPR003594">
    <property type="entry name" value="HATPase_dom"/>
</dbReference>
<dbReference type="InterPro" id="IPR001610">
    <property type="entry name" value="PAC"/>
</dbReference>
<protein>
    <recommendedName>
        <fullName evidence="2">histidine kinase</fullName>
        <ecNumber evidence="2">2.7.13.3</ecNumber>
    </recommendedName>
</protein>
<evidence type="ECO:0000259" key="6">
    <source>
        <dbReference type="PROSITE" id="PS50109"/>
    </source>
</evidence>
<comment type="caution">
    <text evidence="8">The sequence shown here is derived from an EMBL/GenBank/DDBJ whole genome shotgun (WGS) entry which is preliminary data.</text>
</comment>
<keyword evidence="9" id="KW-1185">Reference proteome</keyword>
<dbReference type="Pfam" id="PF08448">
    <property type="entry name" value="PAS_4"/>
    <property type="match status" value="2"/>
</dbReference>
<dbReference type="PANTHER" id="PTHR43304">
    <property type="entry name" value="PHYTOCHROME-LIKE PROTEIN CPH1"/>
    <property type="match status" value="1"/>
</dbReference>
<evidence type="ECO:0000256" key="2">
    <source>
        <dbReference type="ARBA" id="ARBA00012438"/>
    </source>
</evidence>
<gene>
    <name evidence="8" type="ORF">GTQ38_07155</name>
</gene>
<keyword evidence="3" id="KW-0597">Phosphoprotein</keyword>
<organism evidence="8 9">
    <name type="scientific">Poritiphilus flavus</name>
    <dbReference type="NCBI Taxonomy" id="2697053"/>
    <lineage>
        <taxon>Bacteria</taxon>
        <taxon>Pseudomonadati</taxon>
        <taxon>Bacteroidota</taxon>
        <taxon>Flavobacteriia</taxon>
        <taxon>Flavobacteriales</taxon>
        <taxon>Flavobacteriaceae</taxon>
        <taxon>Poritiphilus</taxon>
    </lineage>
</organism>
<dbReference type="InterPro" id="IPR052162">
    <property type="entry name" value="Sensor_kinase/Photoreceptor"/>
</dbReference>
<dbReference type="InterPro" id="IPR035965">
    <property type="entry name" value="PAS-like_dom_sf"/>
</dbReference>
<name>A0A6L9EAI5_9FLAO</name>
<dbReference type="SUPFAM" id="SSF55874">
    <property type="entry name" value="ATPase domain of HSP90 chaperone/DNA topoisomerase II/histidine kinase"/>
    <property type="match status" value="1"/>
</dbReference>
<dbReference type="SMART" id="SM00086">
    <property type="entry name" value="PAC"/>
    <property type="match status" value="3"/>
</dbReference>
<keyword evidence="4" id="KW-0808">Transferase</keyword>
<feature type="domain" description="Histidine kinase" evidence="6">
    <location>
        <begin position="402"/>
        <end position="615"/>
    </location>
</feature>
<dbReference type="SUPFAM" id="SSF55785">
    <property type="entry name" value="PYP-like sensor domain (PAS domain)"/>
    <property type="match status" value="3"/>
</dbReference>
<feature type="domain" description="PAC" evidence="7">
    <location>
        <begin position="74"/>
        <end position="129"/>
    </location>
</feature>
<feature type="domain" description="PAC" evidence="7">
    <location>
        <begin position="332"/>
        <end position="384"/>
    </location>
</feature>
<dbReference type="InterPro" id="IPR004358">
    <property type="entry name" value="Sig_transdc_His_kin-like_C"/>
</dbReference>
<evidence type="ECO:0000256" key="3">
    <source>
        <dbReference type="ARBA" id="ARBA00022553"/>
    </source>
</evidence>
<dbReference type="CDD" id="cd00130">
    <property type="entry name" value="PAS"/>
    <property type="match status" value="1"/>
</dbReference>
<accession>A0A6L9EAI5</accession>
<reference evidence="8 9" key="1">
    <citation type="submission" date="2020-01" db="EMBL/GenBank/DDBJ databases">
        <title>Bacteria diversity of Porities sp.</title>
        <authorList>
            <person name="Wang G."/>
        </authorList>
    </citation>
    <scope>NUCLEOTIDE SEQUENCE [LARGE SCALE GENOMIC DNA]</scope>
    <source>
        <strain evidence="8 9">R33</strain>
    </source>
</reference>
<dbReference type="PANTHER" id="PTHR43304:SF1">
    <property type="entry name" value="PAC DOMAIN-CONTAINING PROTEIN"/>
    <property type="match status" value="1"/>
</dbReference>
<dbReference type="EMBL" id="WXYO01000003">
    <property type="protein sequence ID" value="NAS11775.1"/>
    <property type="molecule type" value="Genomic_DNA"/>
</dbReference>
<keyword evidence="5" id="KW-0418">Kinase</keyword>
<dbReference type="GO" id="GO:0004673">
    <property type="term" value="F:protein histidine kinase activity"/>
    <property type="evidence" value="ECO:0007669"/>
    <property type="project" value="UniProtKB-EC"/>
</dbReference>
<dbReference type="PRINTS" id="PR00344">
    <property type="entry name" value="BCTRLSENSOR"/>
</dbReference>
<dbReference type="Pfam" id="PF13426">
    <property type="entry name" value="PAS_9"/>
    <property type="match status" value="1"/>
</dbReference>
<evidence type="ECO:0000313" key="8">
    <source>
        <dbReference type="EMBL" id="NAS11775.1"/>
    </source>
</evidence>
<dbReference type="EC" id="2.7.13.3" evidence="2"/>
<dbReference type="PROSITE" id="PS50113">
    <property type="entry name" value="PAC"/>
    <property type="match status" value="3"/>
</dbReference>
<feature type="domain" description="PAC" evidence="7">
    <location>
        <begin position="205"/>
        <end position="256"/>
    </location>
</feature>
<dbReference type="AlphaFoldDB" id="A0A6L9EAI5"/>
<dbReference type="InterPro" id="IPR000014">
    <property type="entry name" value="PAS"/>
</dbReference>
<sequence length="615" mass="70613">MLRRQLTTDDYLIKQLPQATAFVDRNLNVVHVSDKWVEYFRFMDSEVVGKSLYELFEDLSPKWERVLKNCLSGNGKEVGVERYIGEDKKEHWFEWVNIPWYDENGEVIGVIIQTEDITTRVMNELKLEKLQILLTEKSQIARIGSWEYNAVKDELYWCDMTKRIHEVPEDYEPDIDCGIHFYKEGFSRNTIAMAIDRAMIHGTPWNEKLQLITAKGREIWVIAAGKPLFKNGKYVGLIGTFQDVTEQVLSENKTKESEQLLRTVVDNLPLNVYIKDLESRKVLVNKSECDFLEVSTPEELLGKNDFAFYDKETAEMTVEEDRRVMQSLKPVLAQESICVRKNGESTTFLTSKIPLIGDHGTAYGLLGISLDISDLKQKEEELRDLINVTSLQNKKLINFAHIVSHNLRSHTANFSMLLDFLVVEKNEEEKNNIINMLITASDNLLETLDNLNEVVAISTNVNQEKQEVCLNEKIGIVKDNLEAFLKNNNAKIINEVPENTCIKAVPAYMESILMNFITNSVKYKDPHRDPVVRLSFRKSDQYSILSIEDNGLGIDLNKHGDKLFGMYKTFHDKSDARGIGLYITKNQIEAMNGKIITCSEVGKGTTFNIYFNEKN</sequence>
<dbReference type="Gene3D" id="3.30.450.20">
    <property type="entry name" value="PAS domain"/>
    <property type="match status" value="4"/>
</dbReference>
<dbReference type="InterPro" id="IPR036890">
    <property type="entry name" value="HATPase_C_sf"/>
</dbReference>
<dbReference type="NCBIfam" id="TIGR00229">
    <property type="entry name" value="sensory_box"/>
    <property type="match status" value="2"/>
</dbReference>
<dbReference type="PROSITE" id="PS50109">
    <property type="entry name" value="HIS_KIN"/>
    <property type="match status" value="1"/>
</dbReference>
<dbReference type="InterPro" id="IPR000700">
    <property type="entry name" value="PAS-assoc_C"/>
</dbReference>
<dbReference type="InterPro" id="IPR013656">
    <property type="entry name" value="PAS_4"/>
</dbReference>
<evidence type="ECO:0000256" key="1">
    <source>
        <dbReference type="ARBA" id="ARBA00000085"/>
    </source>
</evidence>
<proteinExistence type="predicted"/>
<dbReference type="InterPro" id="IPR005467">
    <property type="entry name" value="His_kinase_dom"/>
</dbReference>